<evidence type="ECO:0000313" key="3">
    <source>
        <dbReference type="Proteomes" id="UP000015105"/>
    </source>
</evidence>
<reference evidence="3" key="1">
    <citation type="journal article" date="2014" name="Science">
        <title>Ancient hybridizations among the ancestral genomes of bread wheat.</title>
        <authorList>
            <consortium name="International Wheat Genome Sequencing Consortium,"/>
            <person name="Marcussen T."/>
            <person name="Sandve S.R."/>
            <person name="Heier L."/>
            <person name="Spannagl M."/>
            <person name="Pfeifer M."/>
            <person name="Jakobsen K.S."/>
            <person name="Wulff B.B."/>
            <person name="Steuernagel B."/>
            <person name="Mayer K.F."/>
            <person name="Olsen O.A."/>
        </authorList>
    </citation>
    <scope>NUCLEOTIDE SEQUENCE [LARGE SCALE GENOMIC DNA]</scope>
    <source>
        <strain evidence="3">cv. AL8/78</strain>
    </source>
</reference>
<proteinExistence type="predicted"/>
<reference evidence="3" key="2">
    <citation type="journal article" date="2017" name="Nat. Plants">
        <title>The Aegilops tauschii genome reveals multiple impacts of transposons.</title>
        <authorList>
            <person name="Zhao G."/>
            <person name="Zou C."/>
            <person name="Li K."/>
            <person name="Wang K."/>
            <person name="Li T."/>
            <person name="Gao L."/>
            <person name="Zhang X."/>
            <person name="Wang H."/>
            <person name="Yang Z."/>
            <person name="Liu X."/>
            <person name="Jiang W."/>
            <person name="Mao L."/>
            <person name="Kong X."/>
            <person name="Jiao Y."/>
            <person name="Jia J."/>
        </authorList>
    </citation>
    <scope>NUCLEOTIDE SEQUENCE [LARGE SCALE GENOMIC DNA]</scope>
    <source>
        <strain evidence="3">cv. AL8/78</strain>
    </source>
</reference>
<reference evidence="2" key="5">
    <citation type="journal article" date="2021" name="G3 (Bethesda)">
        <title>Aegilops tauschii genome assembly Aet v5.0 features greater sequence contiguity and improved annotation.</title>
        <authorList>
            <person name="Wang L."/>
            <person name="Zhu T."/>
            <person name="Rodriguez J.C."/>
            <person name="Deal K.R."/>
            <person name="Dubcovsky J."/>
            <person name="McGuire P.E."/>
            <person name="Lux T."/>
            <person name="Spannagl M."/>
            <person name="Mayer K.F.X."/>
            <person name="Baldrich P."/>
            <person name="Meyers B.C."/>
            <person name="Huo N."/>
            <person name="Gu Y.Q."/>
            <person name="Zhou H."/>
            <person name="Devos K.M."/>
            <person name="Bennetzen J.L."/>
            <person name="Unver T."/>
            <person name="Budak H."/>
            <person name="Gulick P.J."/>
            <person name="Galiba G."/>
            <person name="Kalapos B."/>
            <person name="Nelson D.R."/>
            <person name="Li P."/>
            <person name="You F.M."/>
            <person name="Luo M.C."/>
            <person name="Dvorak J."/>
        </authorList>
    </citation>
    <scope>NUCLEOTIDE SEQUENCE [LARGE SCALE GENOMIC DNA]</scope>
    <source>
        <strain evidence="2">cv. AL8/78</strain>
    </source>
</reference>
<dbReference type="Gramene" id="AET7Gv21130400.1">
    <property type="protein sequence ID" value="AET7Gv21130400.1"/>
    <property type="gene ID" value="AET7Gv21130400"/>
</dbReference>
<dbReference type="AlphaFoldDB" id="A0A453SWF6"/>
<feature type="region of interest" description="Disordered" evidence="1">
    <location>
        <begin position="1"/>
        <end position="29"/>
    </location>
</feature>
<reference evidence="2" key="4">
    <citation type="submission" date="2019-03" db="UniProtKB">
        <authorList>
            <consortium name="EnsemblPlants"/>
        </authorList>
    </citation>
    <scope>IDENTIFICATION</scope>
</reference>
<sequence length="104" mass="11089">MDESWRCTMGAVLPRQRSSDGQKSLAPDDFRDVFGGPPRTVLLSSFCGDAAAADYHAAAAAHGGQYSHYSYGDALCRRDGRGRPASAAVPTEEGFFDDIFGARA</sequence>
<evidence type="ECO:0000256" key="1">
    <source>
        <dbReference type="SAM" id="MobiDB-lite"/>
    </source>
</evidence>
<evidence type="ECO:0000313" key="2">
    <source>
        <dbReference type="EnsemblPlants" id="AET7Gv21130400.1"/>
    </source>
</evidence>
<organism evidence="2 3">
    <name type="scientific">Aegilops tauschii subsp. strangulata</name>
    <name type="common">Goatgrass</name>
    <dbReference type="NCBI Taxonomy" id="200361"/>
    <lineage>
        <taxon>Eukaryota</taxon>
        <taxon>Viridiplantae</taxon>
        <taxon>Streptophyta</taxon>
        <taxon>Embryophyta</taxon>
        <taxon>Tracheophyta</taxon>
        <taxon>Spermatophyta</taxon>
        <taxon>Magnoliopsida</taxon>
        <taxon>Liliopsida</taxon>
        <taxon>Poales</taxon>
        <taxon>Poaceae</taxon>
        <taxon>BOP clade</taxon>
        <taxon>Pooideae</taxon>
        <taxon>Triticodae</taxon>
        <taxon>Triticeae</taxon>
        <taxon>Triticinae</taxon>
        <taxon>Aegilops</taxon>
    </lineage>
</organism>
<name>A0A453SWF6_AEGTS</name>
<keyword evidence="3" id="KW-1185">Reference proteome</keyword>
<protein>
    <submittedName>
        <fullName evidence="2">Uncharacterized protein</fullName>
    </submittedName>
</protein>
<accession>A0A453SWF6</accession>
<reference evidence="2" key="3">
    <citation type="journal article" date="2017" name="Nature">
        <title>Genome sequence of the progenitor of the wheat D genome Aegilops tauschii.</title>
        <authorList>
            <person name="Luo M.C."/>
            <person name="Gu Y.Q."/>
            <person name="Puiu D."/>
            <person name="Wang H."/>
            <person name="Twardziok S.O."/>
            <person name="Deal K.R."/>
            <person name="Huo N."/>
            <person name="Zhu T."/>
            <person name="Wang L."/>
            <person name="Wang Y."/>
            <person name="McGuire P.E."/>
            <person name="Liu S."/>
            <person name="Long H."/>
            <person name="Ramasamy R.K."/>
            <person name="Rodriguez J.C."/>
            <person name="Van S.L."/>
            <person name="Yuan L."/>
            <person name="Wang Z."/>
            <person name="Xia Z."/>
            <person name="Xiao L."/>
            <person name="Anderson O.D."/>
            <person name="Ouyang S."/>
            <person name="Liang Y."/>
            <person name="Zimin A.V."/>
            <person name="Pertea G."/>
            <person name="Qi P."/>
            <person name="Bennetzen J.L."/>
            <person name="Dai X."/>
            <person name="Dawson M.W."/>
            <person name="Muller H.G."/>
            <person name="Kugler K."/>
            <person name="Rivarola-Duarte L."/>
            <person name="Spannagl M."/>
            <person name="Mayer K.F.X."/>
            <person name="Lu F.H."/>
            <person name="Bevan M.W."/>
            <person name="Leroy P."/>
            <person name="Li P."/>
            <person name="You F.M."/>
            <person name="Sun Q."/>
            <person name="Liu Z."/>
            <person name="Lyons E."/>
            <person name="Wicker T."/>
            <person name="Salzberg S.L."/>
            <person name="Devos K.M."/>
            <person name="Dvorak J."/>
        </authorList>
    </citation>
    <scope>NUCLEOTIDE SEQUENCE [LARGE SCALE GENOMIC DNA]</scope>
    <source>
        <strain evidence="2">cv. AL8/78</strain>
    </source>
</reference>
<dbReference type="Proteomes" id="UP000015105">
    <property type="component" value="Chromosome 7D"/>
</dbReference>
<dbReference type="EnsemblPlants" id="AET7Gv21130400.1">
    <property type="protein sequence ID" value="AET7Gv21130400.1"/>
    <property type="gene ID" value="AET7Gv21130400"/>
</dbReference>
<dbReference type="STRING" id="200361.A0A453SWF6"/>